<dbReference type="InterPro" id="IPR001845">
    <property type="entry name" value="HTH_ArsR_DNA-bd_dom"/>
</dbReference>
<dbReference type="InterPro" id="IPR013216">
    <property type="entry name" value="Methyltransf_11"/>
</dbReference>
<dbReference type="InterPro" id="IPR011991">
    <property type="entry name" value="ArsR-like_HTH"/>
</dbReference>
<organism evidence="5 6">
    <name type="scientific">Hyphobacterium vulgare</name>
    <dbReference type="NCBI Taxonomy" id="1736751"/>
    <lineage>
        <taxon>Bacteria</taxon>
        <taxon>Pseudomonadati</taxon>
        <taxon>Pseudomonadota</taxon>
        <taxon>Alphaproteobacteria</taxon>
        <taxon>Maricaulales</taxon>
        <taxon>Maricaulaceae</taxon>
        <taxon>Hyphobacterium</taxon>
    </lineage>
</organism>
<gene>
    <name evidence="5" type="ORF">ACFOOR_12665</name>
</gene>
<evidence type="ECO:0000313" key="6">
    <source>
        <dbReference type="Proteomes" id="UP001595379"/>
    </source>
</evidence>
<dbReference type="CDD" id="cd02440">
    <property type="entry name" value="AdoMet_MTases"/>
    <property type="match status" value="1"/>
</dbReference>
<dbReference type="Gene3D" id="3.40.50.150">
    <property type="entry name" value="Vaccinia Virus protein VP39"/>
    <property type="match status" value="1"/>
</dbReference>
<dbReference type="SUPFAM" id="SSF46785">
    <property type="entry name" value="Winged helix' DNA-binding domain"/>
    <property type="match status" value="1"/>
</dbReference>
<dbReference type="Pfam" id="PF01022">
    <property type="entry name" value="HTH_5"/>
    <property type="match status" value="1"/>
</dbReference>
<sequence length="331" mass="36480">MEELVRQLKALADPSRLRVANLLSRGELTVSELVHILGHSQPRVSRHLKLLTDANLAERMPEGAFVFYRLTGQGAGKRLAALISEFVPESDPSFRRDMERLDAVKAARAAEAQAYFDRASSDWETIRSLHLSEDEVEAAILAAAGPGPFDLMVDVGVGTGRMLEVFADRAERGVGVDVNHAMLNLARLNLEKAGIRHFFVREANVTALPFADRSADLVTVHQVLHYLDDPASAIAECARVLKPGGILLIADFAPHQLEYLRSDHAHRRLGFSDAEMGDWVDAAGLDLTRRIALHPEEPAGRLTVKIWAATRSQRAAEPGTRITQLKQEENP</sequence>
<protein>
    <submittedName>
        <fullName evidence="5">ArsR/SmtB family transcription factor</fullName>
    </submittedName>
</protein>
<dbReference type="CDD" id="cd00090">
    <property type="entry name" value="HTH_ARSR"/>
    <property type="match status" value="1"/>
</dbReference>
<feature type="domain" description="HTH arsR-type" evidence="4">
    <location>
        <begin position="1"/>
        <end position="90"/>
    </location>
</feature>
<dbReference type="Pfam" id="PF08241">
    <property type="entry name" value="Methyltransf_11"/>
    <property type="match status" value="1"/>
</dbReference>
<dbReference type="InterPro" id="IPR029063">
    <property type="entry name" value="SAM-dependent_MTases_sf"/>
</dbReference>
<dbReference type="PANTHER" id="PTHR44942:SF4">
    <property type="entry name" value="METHYLTRANSFERASE TYPE 11 DOMAIN-CONTAINING PROTEIN"/>
    <property type="match status" value="1"/>
</dbReference>
<dbReference type="Proteomes" id="UP001595379">
    <property type="component" value="Unassembled WGS sequence"/>
</dbReference>
<dbReference type="RefSeq" id="WP_343162949.1">
    <property type="nucleotide sequence ID" value="NZ_JBHRSV010000028.1"/>
</dbReference>
<accession>A0ABV6ZZX3</accession>
<dbReference type="NCBIfam" id="NF033788">
    <property type="entry name" value="HTH_metalloreg"/>
    <property type="match status" value="1"/>
</dbReference>
<dbReference type="InterPro" id="IPR036388">
    <property type="entry name" value="WH-like_DNA-bd_sf"/>
</dbReference>
<evidence type="ECO:0000313" key="5">
    <source>
        <dbReference type="EMBL" id="MFC2926962.1"/>
    </source>
</evidence>
<keyword evidence="6" id="KW-1185">Reference proteome</keyword>
<evidence type="ECO:0000256" key="2">
    <source>
        <dbReference type="ARBA" id="ARBA00022603"/>
    </source>
</evidence>
<dbReference type="EMBL" id="JBHRSV010000028">
    <property type="protein sequence ID" value="MFC2926962.1"/>
    <property type="molecule type" value="Genomic_DNA"/>
</dbReference>
<dbReference type="PRINTS" id="PR00778">
    <property type="entry name" value="HTHARSR"/>
</dbReference>
<evidence type="ECO:0000256" key="1">
    <source>
        <dbReference type="ARBA" id="ARBA00008361"/>
    </source>
</evidence>
<dbReference type="InterPro" id="IPR036390">
    <property type="entry name" value="WH_DNA-bd_sf"/>
</dbReference>
<dbReference type="SMART" id="SM00418">
    <property type="entry name" value="HTH_ARSR"/>
    <property type="match status" value="1"/>
</dbReference>
<keyword evidence="3" id="KW-0808">Transferase</keyword>
<dbReference type="InterPro" id="IPR051052">
    <property type="entry name" value="Diverse_substrate_MTase"/>
</dbReference>
<evidence type="ECO:0000256" key="3">
    <source>
        <dbReference type="ARBA" id="ARBA00022679"/>
    </source>
</evidence>
<keyword evidence="2" id="KW-0489">Methyltransferase</keyword>
<comment type="similarity">
    <text evidence="1">Belongs to the methyltransferase superfamily.</text>
</comment>
<comment type="caution">
    <text evidence="5">The sequence shown here is derived from an EMBL/GenBank/DDBJ whole genome shotgun (WGS) entry which is preliminary data.</text>
</comment>
<proteinExistence type="inferred from homology"/>
<dbReference type="PROSITE" id="PS50987">
    <property type="entry name" value="HTH_ARSR_2"/>
    <property type="match status" value="1"/>
</dbReference>
<dbReference type="SUPFAM" id="SSF53335">
    <property type="entry name" value="S-adenosyl-L-methionine-dependent methyltransferases"/>
    <property type="match status" value="1"/>
</dbReference>
<name>A0ABV6ZZX3_9PROT</name>
<evidence type="ECO:0000259" key="4">
    <source>
        <dbReference type="PROSITE" id="PS50987"/>
    </source>
</evidence>
<dbReference type="PANTHER" id="PTHR44942">
    <property type="entry name" value="METHYLTRANSF_11 DOMAIN-CONTAINING PROTEIN"/>
    <property type="match status" value="1"/>
</dbReference>
<dbReference type="Gene3D" id="1.10.10.10">
    <property type="entry name" value="Winged helix-like DNA-binding domain superfamily/Winged helix DNA-binding domain"/>
    <property type="match status" value="1"/>
</dbReference>
<reference evidence="6" key="1">
    <citation type="journal article" date="2019" name="Int. J. Syst. Evol. Microbiol.">
        <title>The Global Catalogue of Microorganisms (GCM) 10K type strain sequencing project: providing services to taxonomists for standard genome sequencing and annotation.</title>
        <authorList>
            <consortium name="The Broad Institute Genomics Platform"/>
            <consortium name="The Broad Institute Genome Sequencing Center for Infectious Disease"/>
            <person name="Wu L."/>
            <person name="Ma J."/>
        </authorList>
    </citation>
    <scope>NUCLEOTIDE SEQUENCE [LARGE SCALE GENOMIC DNA]</scope>
    <source>
        <strain evidence="6">KCTC 52487</strain>
    </source>
</reference>